<evidence type="ECO:0000313" key="2">
    <source>
        <dbReference type="Proteomes" id="UP000198707"/>
    </source>
</evidence>
<dbReference type="EMBL" id="FNYV01000004">
    <property type="protein sequence ID" value="SEJ37131.1"/>
    <property type="molecule type" value="Genomic_DNA"/>
</dbReference>
<evidence type="ECO:0000313" key="1">
    <source>
        <dbReference type="EMBL" id="SEJ37131.1"/>
    </source>
</evidence>
<name>A0A1H6Y799_9ACTN</name>
<keyword evidence="2" id="KW-1185">Reference proteome</keyword>
<dbReference type="AlphaFoldDB" id="A0A1H6Y799"/>
<organism evidence="1 2">
    <name type="scientific">Micromonospora phaseoli</name>
    <dbReference type="NCBI Taxonomy" id="1144548"/>
    <lineage>
        <taxon>Bacteria</taxon>
        <taxon>Bacillati</taxon>
        <taxon>Actinomycetota</taxon>
        <taxon>Actinomycetes</taxon>
        <taxon>Micromonosporales</taxon>
        <taxon>Micromonosporaceae</taxon>
        <taxon>Micromonospora</taxon>
    </lineage>
</organism>
<protein>
    <submittedName>
        <fullName evidence="1">Uncharacterized protein</fullName>
    </submittedName>
</protein>
<dbReference type="RefSeq" id="WP_092379585.1">
    <property type="nucleotide sequence ID" value="NZ_BOPI01000027.1"/>
</dbReference>
<sequence>MRDLLDLLAGVPVARDQLDDTELDLIDRARQAGATWAQVADALGLGSRQAAEQRSQRLAAVRRARRSAADRHWPAEIAALRELLGELRRWIDADRRWEGRFPRATLADRTTTLALDAEPGGLYDLARRICVDLAEAGPDLPTPVRAIARDLAQILSTPR</sequence>
<dbReference type="OrthoDB" id="3393963at2"/>
<gene>
    <name evidence="1" type="ORF">SAMN05443287_10491</name>
</gene>
<reference evidence="2" key="1">
    <citation type="submission" date="2016-10" db="EMBL/GenBank/DDBJ databases">
        <authorList>
            <person name="Varghese N."/>
            <person name="Submissions S."/>
        </authorList>
    </citation>
    <scope>NUCLEOTIDE SEQUENCE [LARGE SCALE GENOMIC DNA]</scope>
    <source>
        <strain evidence="2">CGMCC 4.7038</strain>
    </source>
</reference>
<dbReference type="Proteomes" id="UP000198707">
    <property type="component" value="Unassembled WGS sequence"/>
</dbReference>
<proteinExistence type="predicted"/>
<dbReference type="STRING" id="1144548.SAMN05443287_10491"/>
<accession>A0A1H6Y799</accession>